<protein>
    <submittedName>
        <fullName evidence="1">Unannotated protein</fullName>
    </submittedName>
</protein>
<gene>
    <name evidence="1" type="ORF">UFOPK3167_01038</name>
</gene>
<evidence type="ECO:0000313" key="1">
    <source>
        <dbReference type="EMBL" id="CAB4831221.1"/>
    </source>
</evidence>
<dbReference type="AlphaFoldDB" id="A0A6J7AE77"/>
<dbReference type="EMBL" id="CAFABF010000061">
    <property type="protein sequence ID" value="CAB4831221.1"/>
    <property type="molecule type" value="Genomic_DNA"/>
</dbReference>
<accession>A0A6J7AE77</accession>
<reference evidence="1" key="1">
    <citation type="submission" date="2020-05" db="EMBL/GenBank/DDBJ databases">
        <authorList>
            <person name="Chiriac C."/>
            <person name="Salcher M."/>
            <person name="Ghai R."/>
            <person name="Kavagutti S V."/>
        </authorList>
    </citation>
    <scope>NUCLEOTIDE SEQUENCE</scope>
</reference>
<proteinExistence type="predicted"/>
<organism evidence="1">
    <name type="scientific">freshwater metagenome</name>
    <dbReference type="NCBI Taxonomy" id="449393"/>
    <lineage>
        <taxon>unclassified sequences</taxon>
        <taxon>metagenomes</taxon>
        <taxon>ecological metagenomes</taxon>
    </lineage>
</organism>
<name>A0A6J7AE77_9ZZZZ</name>
<sequence>MSTRAAMRSVDGAIRVSGQRSNSAFSIASIRS</sequence>